<proteinExistence type="predicted"/>
<reference evidence="2 3" key="1">
    <citation type="journal article" date="2018" name="PLoS Pathog.">
        <title>Evolution of structural diversity of trichothecenes, a family of toxins produced by plant pathogenic and entomopathogenic fungi.</title>
        <authorList>
            <person name="Proctor R.H."/>
            <person name="McCormick S.P."/>
            <person name="Kim H.S."/>
            <person name="Cardoza R.E."/>
            <person name="Stanley A.M."/>
            <person name="Lindo L."/>
            <person name="Kelly A."/>
            <person name="Brown D.W."/>
            <person name="Lee T."/>
            <person name="Vaughan M.M."/>
            <person name="Alexander N.J."/>
            <person name="Busman M."/>
            <person name="Gutierrez S."/>
        </authorList>
    </citation>
    <scope>NUCLEOTIDE SEQUENCE [LARGE SCALE GENOMIC DNA]</scope>
    <source>
        <strain evidence="2 3">NRRL 13405</strain>
    </source>
</reference>
<dbReference type="Proteomes" id="UP000265631">
    <property type="component" value="Unassembled WGS sequence"/>
</dbReference>
<dbReference type="EMBL" id="PXXK01000187">
    <property type="protein sequence ID" value="RFN49107.1"/>
    <property type="molecule type" value="Genomic_DNA"/>
</dbReference>
<name>A0A395MMW9_9HYPO</name>
<accession>A0A395MMW9</accession>
<sequence length="503" mass="58752">MHINNLPQEILKLVFEKLAEPRRPSHDDIVTHNPIYNLRKARRVCRLWNLIITPHLYSTISLKHKQGGGWRDQEFESWNRIIDLPIAKKAARCVIINTAPSDRYRDIDDEQWNQGTFPAFTSAMDRLIELPNITSLCIRFHESCLGRRRNGNGEIDDDDDEAFIDLDEAGGFKEMPGTRRRFLEAVFAAINKRATNLQNSTISSLTIFNLQNLASQDLCVSQLSRNVMRNIAKLHLYIIEETLWEGDHFEVDLYRPERYTYEPFLQTAILQVLSSQLTYLNLRFRQHWGTAPGYFDGRDLMLPHLRTLILGNFVISHRHHLDWVLAQTGLRRLRFEDCRILRNFTVRDESANTWGLRTHDWLFAPNTVDGRKNPGDDNVSYIYPGTWDQVFQDIKQSLSCLVDMQVQLSWYGPLSKGKKPLLPYDGYISFHEGYIPPWLSSHGDFDWRGKYHLDLARGSWGPETRKLRDDPIRREESERFARESYKRDIDSLSSLLEEMSSKA</sequence>
<dbReference type="PANTHER" id="PTHR42057:SF2">
    <property type="entry name" value="F-BOX DOMAIN PROTEIN (AFU_ORTHOLOGUE AFUA_4G00200)-RELATED"/>
    <property type="match status" value="1"/>
</dbReference>
<evidence type="ECO:0000259" key="1">
    <source>
        <dbReference type="Pfam" id="PF12937"/>
    </source>
</evidence>
<evidence type="ECO:0000313" key="2">
    <source>
        <dbReference type="EMBL" id="RFN49107.1"/>
    </source>
</evidence>
<dbReference type="PANTHER" id="PTHR42057">
    <property type="entry name" value="F-BOX DOMAIN PROTEIN (AFU_ORTHOLOGUE AFUA_4G00200)"/>
    <property type="match status" value="1"/>
</dbReference>
<comment type="caution">
    <text evidence="2">The sequence shown here is derived from an EMBL/GenBank/DDBJ whole genome shotgun (WGS) entry which is preliminary data.</text>
</comment>
<dbReference type="AlphaFoldDB" id="A0A395MMW9"/>
<organism evidence="2 3">
    <name type="scientific">Fusarium flagelliforme</name>
    <dbReference type="NCBI Taxonomy" id="2675880"/>
    <lineage>
        <taxon>Eukaryota</taxon>
        <taxon>Fungi</taxon>
        <taxon>Dikarya</taxon>
        <taxon>Ascomycota</taxon>
        <taxon>Pezizomycotina</taxon>
        <taxon>Sordariomycetes</taxon>
        <taxon>Hypocreomycetidae</taxon>
        <taxon>Hypocreales</taxon>
        <taxon>Nectriaceae</taxon>
        <taxon>Fusarium</taxon>
        <taxon>Fusarium incarnatum-equiseti species complex</taxon>
    </lineage>
</organism>
<feature type="domain" description="F-box" evidence="1">
    <location>
        <begin position="3"/>
        <end position="62"/>
    </location>
</feature>
<dbReference type="Pfam" id="PF12937">
    <property type="entry name" value="F-box-like"/>
    <property type="match status" value="1"/>
</dbReference>
<dbReference type="InterPro" id="IPR001810">
    <property type="entry name" value="F-box_dom"/>
</dbReference>
<keyword evidence="3" id="KW-1185">Reference proteome</keyword>
<protein>
    <submittedName>
        <fullName evidence="2">F-box domain-containing protein</fullName>
    </submittedName>
</protein>
<evidence type="ECO:0000313" key="3">
    <source>
        <dbReference type="Proteomes" id="UP000265631"/>
    </source>
</evidence>
<gene>
    <name evidence="2" type="ORF">FIE12Z_6649</name>
</gene>